<dbReference type="GO" id="GO:0098552">
    <property type="term" value="C:side of membrane"/>
    <property type="evidence" value="ECO:0007669"/>
    <property type="project" value="UniProtKB-KW"/>
</dbReference>
<sequence length="231" mass="23330">MKPTTTTTALAALALASTAAAHFTLDYPATRGFDEDLEPQNFCGGFSNVSLPRQPWYYKNGPVEIDSHHDSAVINIYISYSVPTSAQSFLAASPLRHDLAITGQGEFCFHANASADSVSGVTPRAGTNATLMVEFISTEHGHLYQCSDVVFTDDAKVGANVTCTDALTAASTSGGAGASSTASSQPAATSSGAASASASPKASSNGAGLVSVPVLSLALVPALLAGALSLA</sequence>
<evidence type="ECO:0000313" key="13">
    <source>
        <dbReference type="Proteomes" id="UP000239563"/>
    </source>
</evidence>
<evidence type="ECO:0000256" key="6">
    <source>
        <dbReference type="ARBA" id="ARBA00023180"/>
    </source>
</evidence>
<evidence type="ECO:0000256" key="4">
    <source>
        <dbReference type="ARBA" id="ARBA00022729"/>
    </source>
</evidence>
<reference evidence="12 13" key="1">
    <citation type="submission" date="2017-02" db="EMBL/GenBank/DDBJ databases">
        <authorList>
            <person name="Peterson S.W."/>
        </authorList>
    </citation>
    <scope>NUCLEOTIDE SEQUENCE [LARGE SCALE GENOMIC DNA]</scope>
    <source>
        <strain evidence="12 13">SRS1_H2-8</strain>
    </source>
</reference>
<keyword evidence="3" id="KW-0336">GPI-anchor</keyword>
<evidence type="ECO:0000256" key="3">
    <source>
        <dbReference type="ARBA" id="ARBA00022622"/>
    </source>
</evidence>
<organism evidence="12 13">
    <name type="scientific">Sporisorium reilianum f. sp. reilianum</name>
    <dbReference type="NCBI Taxonomy" id="72559"/>
    <lineage>
        <taxon>Eukaryota</taxon>
        <taxon>Fungi</taxon>
        <taxon>Dikarya</taxon>
        <taxon>Basidiomycota</taxon>
        <taxon>Ustilaginomycotina</taxon>
        <taxon>Ustilaginomycetes</taxon>
        <taxon>Ustilaginales</taxon>
        <taxon>Ustilaginaceae</taxon>
        <taxon>Sporisorium</taxon>
    </lineage>
</organism>
<evidence type="ECO:0000256" key="8">
    <source>
        <dbReference type="SAM" id="MobiDB-lite"/>
    </source>
</evidence>
<keyword evidence="2" id="KW-1003">Cell membrane</keyword>
<dbReference type="PANTHER" id="PTHR34992">
    <property type="entry name" value="HYPHAL ANASTAMOSIS-7 PROTEIN"/>
    <property type="match status" value="1"/>
</dbReference>
<keyword evidence="7" id="KW-0449">Lipoprotein</keyword>
<keyword evidence="4 10" id="KW-0732">Signal</keyword>
<keyword evidence="6" id="KW-0325">Glycoprotein</keyword>
<accession>A0A2N8ULM1</accession>
<evidence type="ECO:0000256" key="1">
    <source>
        <dbReference type="ARBA" id="ARBA00004609"/>
    </source>
</evidence>
<dbReference type="GO" id="GO:0005886">
    <property type="term" value="C:plasma membrane"/>
    <property type="evidence" value="ECO:0007669"/>
    <property type="project" value="UniProtKB-SubCell"/>
</dbReference>
<keyword evidence="9" id="KW-1133">Transmembrane helix</keyword>
<evidence type="ECO:0000256" key="2">
    <source>
        <dbReference type="ARBA" id="ARBA00022475"/>
    </source>
</evidence>
<evidence type="ECO:0000256" key="5">
    <source>
        <dbReference type="ARBA" id="ARBA00023136"/>
    </source>
</evidence>
<dbReference type="InterPro" id="IPR046936">
    <property type="entry name" value="BIM1-like"/>
</dbReference>
<dbReference type="AlphaFoldDB" id="A0A2N8ULM1"/>
<gene>
    <name evidence="12" type="ORF">SRS1_16352</name>
</gene>
<evidence type="ECO:0000256" key="9">
    <source>
        <dbReference type="SAM" id="Phobius"/>
    </source>
</evidence>
<feature type="chain" id="PRO_5014679828" description="Copper acquisition factor BIM1-like domain-containing protein" evidence="10">
    <location>
        <begin position="22"/>
        <end position="231"/>
    </location>
</feature>
<feature type="signal peptide" evidence="10">
    <location>
        <begin position="1"/>
        <end position="21"/>
    </location>
</feature>
<evidence type="ECO:0000313" key="12">
    <source>
        <dbReference type="EMBL" id="SJX65797.1"/>
    </source>
</evidence>
<feature type="transmembrane region" description="Helical" evidence="9">
    <location>
        <begin position="207"/>
        <end position="230"/>
    </location>
</feature>
<evidence type="ECO:0000259" key="11">
    <source>
        <dbReference type="Pfam" id="PF20238"/>
    </source>
</evidence>
<proteinExistence type="predicted"/>
<dbReference type="Proteomes" id="UP000239563">
    <property type="component" value="Chromosome XIX"/>
</dbReference>
<feature type="region of interest" description="Disordered" evidence="8">
    <location>
        <begin position="171"/>
        <end position="197"/>
    </location>
</feature>
<dbReference type="CDD" id="cd21176">
    <property type="entry name" value="LPMO_auxiliary-like"/>
    <property type="match status" value="1"/>
</dbReference>
<evidence type="ECO:0000256" key="7">
    <source>
        <dbReference type="ARBA" id="ARBA00023288"/>
    </source>
</evidence>
<dbReference type="EMBL" id="LT795072">
    <property type="protein sequence ID" value="SJX65797.1"/>
    <property type="molecule type" value="Genomic_DNA"/>
</dbReference>
<dbReference type="Pfam" id="PF20238">
    <property type="entry name" value="BIM1-like_dom"/>
    <property type="match status" value="1"/>
</dbReference>
<keyword evidence="5 9" id="KW-0472">Membrane</keyword>
<name>A0A2N8ULM1_9BASI</name>
<dbReference type="InterPro" id="IPR046530">
    <property type="entry name" value="BIM1-like_dom"/>
</dbReference>
<comment type="subcellular location">
    <subcellularLocation>
        <location evidence="1">Cell membrane</location>
        <topology evidence="1">Lipid-anchor</topology>
        <topology evidence="1">GPI-anchor</topology>
    </subcellularLocation>
</comment>
<feature type="domain" description="Copper acquisition factor BIM1-like" evidence="11">
    <location>
        <begin position="21"/>
        <end position="166"/>
    </location>
</feature>
<evidence type="ECO:0000256" key="10">
    <source>
        <dbReference type="SAM" id="SignalP"/>
    </source>
</evidence>
<keyword evidence="9" id="KW-0812">Transmembrane</keyword>
<dbReference type="PANTHER" id="PTHR34992:SF11">
    <property type="entry name" value="COPPER ACQUISITION FACTOR BIM1-LIKE DOMAIN-CONTAINING PROTEIN"/>
    <property type="match status" value="1"/>
</dbReference>
<protein>
    <recommendedName>
        <fullName evidence="11">Copper acquisition factor BIM1-like domain-containing protein</fullName>
    </recommendedName>
</protein>